<protein>
    <recommendedName>
        <fullName evidence="4">Transcriptional regulator LacI/GalR-like sensor domain-containing protein</fullName>
    </recommendedName>
</protein>
<name>X1AA58_9ZZZZ</name>
<dbReference type="Gene3D" id="3.40.50.2300">
    <property type="match status" value="1"/>
</dbReference>
<dbReference type="AlphaFoldDB" id="X1AA58"/>
<keyword evidence="2" id="KW-0238">DNA-binding</keyword>
<evidence type="ECO:0000256" key="2">
    <source>
        <dbReference type="ARBA" id="ARBA00023125"/>
    </source>
</evidence>
<feature type="non-terminal residue" evidence="5">
    <location>
        <position position="1"/>
    </location>
</feature>
<dbReference type="Pfam" id="PF13377">
    <property type="entry name" value="Peripla_BP_3"/>
    <property type="match status" value="1"/>
</dbReference>
<keyword evidence="1" id="KW-0805">Transcription regulation</keyword>
<feature type="domain" description="Transcriptional regulator LacI/GalR-like sensor" evidence="4">
    <location>
        <begin position="2"/>
        <end position="50"/>
    </location>
</feature>
<evidence type="ECO:0000256" key="3">
    <source>
        <dbReference type="ARBA" id="ARBA00023163"/>
    </source>
</evidence>
<organism evidence="5">
    <name type="scientific">marine sediment metagenome</name>
    <dbReference type="NCBI Taxonomy" id="412755"/>
    <lineage>
        <taxon>unclassified sequences</taxon>
        <taxon>metagenomes</taxon>
        <taxon>ecological metagenomes</taxon>
    </lineage>
</organism>
<keyword evidence="3" id="KW-0804">Transcription</keyword>
<comment type="caution">
    <text evidence="5">The sequence shown here is derived from an EMBL/GenBank/DDBJ whole genome shotgun (WGS) entry which is preliminary data.</text>
</comment>
<dbReference type="InterPro" id="IPR028082">
    <property type="entry name" value="Peripla_BP_I"/>
</dbReference>
<dbReference type="InterPro" id="IPR046335">
    <property type="entry name" value="LacI/GalR-like_sensor"/>
</dbReference>
<proteinExistence type="predicted"/>
<gene>
    <name evidence="5" type="ORF">S01H4_10972</name>
</gene>
<accession>X1AA58</accession>
<sequence length="58" mass="6754">LNPPLTTIHQPKYLLGYKSAKLLLSQIQNKKHNDIKVMKLDVKLIKRCSVKRRLENAD</sequence>
<dbReference type="EMBL" id="BART01004324">
    <property type="protein sequence ID" value="GAG69558.1"/>
    <property type="molecule type" value="Genomic_DNA"/>
</dbReference>
<reference evidence="5" key="1">
    <citation type="journal article" date="2014" name="Front. Microbiol.">
        <title>High frequency of phylogenetically diverse reductive dehalogenase-homologous genes in deep subseafloor sedimentary metagenomes.</title>
        <authorList>
            <person name="Kawai M."/>
            <person name="Futagami T."/>
            <person name="Toyoda A."/>
            <person name="Takaki Y."/>
            <person name="Nishi S."/>
            <person name="Hori S."/>
            <person name="Arai W."/>
            <person name="Tsubouchi T."/>
            <person name="Morono Y."/>
            <person name="Uchiyama I."/>
            <person name="Ito T."/>
            <person name="Fujiyama A."/>
            <person name="Inagaki F."/>
            <person name="Takami H."/>
        </authorList>
    </citation>
    <scope>NUCLEOTIDE SEQUENCE</scope>
    <source>
        <strain evidence="5">Expedition CK06-06</strain>
    </source>
</reference>
<evidence type="ECO:0000313" key="5">
    <source>
        <dbReference type="EMBL" id="GAG69558.1"/>
    </source>
</evidence>
<evidence type="ECO:0000256" key="1">
    <source>
        <dbReference type="ARBA" id="ARBA00023015"/>
    </source>
</evidence>
<evidence type="ECO:0000259" key="4">
    <source>
        <dbReference type="Pfam" id="PF13377"/>
    </source>
</evidence>
<dbReference type="SUPFAM" id="SSF53822">
    <property type="entry name" value="Periplasmic binding protein-like I"/>
    <property type="match status" value="1"/>
</dbReference>
<dbReference type="GO" id="GO:0003677">
    <property type="term" value="F:DNA binding"/>
    <property type="evidence" value="ECO:0007669"/>
    <property type="project" value="UniProtKB-KW"/>
</dbReference>